<protein>
    <recommendedName>
        <fullName evidence="3">DUF7923 domain-containing protein</fullName>
    </recommendedName>
</protein>
<dbReference type="Pfam" id="PF25540">
    <property type="entry name" value="DUF7923"/>
    <property type="match status" value="1"/>
</dbReference>
<dbReference type="AlphaFoldDB" id="A0A1C7MS95"/>
<keyword evidence="1" id="KW-0175">Coiled coil</keyword>
<keyword evidence="5" id="KW-1185">Reference proteome</keyword>
<proteinExistence type="predicted"/>
<feature type="compositionally biased region" description="Polar residues" evidence="2">
    <location>
        <begin position="310"/>
        <end position="325"/>
    </location>
</feature>
<dbReference type="PANTHER" id="PTHR37543:SF1">
    <property type="entry name" value="CCCH ZINC FINGER DNA BINDING PROTEIN (AFU_ORTHOLOGUE AFUA_5G12760)"/>
    <property type="match status" value="1"/>
</dbReference>
<dbReference type="Proteomes" id="UP000092993">
    <property type="component" value="Unassembled WGS sequence"/>
</dbReference>
<sequence>MCRVVTHTALFVRGGHSTCPSQSEKAMDERNVVSDLETWDRLLSEQTVLFRKTAAENAELKARVEELERELSVWKSALKAADEEKTMLSRTALRLERNMGSLREDNPLILCLIDGDGNIFSSDLITMGQAGRQAAMLLTKGLTDHLASIDPADVSTPSRGQVWLTIYCNKSGLLDTLINNEICTAEEFEAFVLGFNQASPLFSIVDAGSGKEAADSKIKECLRVFTRFPQTSRVFFGGAHDNGYTSTLNYLQNEGLLDKVTLLRGYKDLAYEIKNLNLPFLEIEGIFMPRKLQSSPFKRSNNNIDIQGQVSDFDNLRNNGNSRGRTQVPAKPRRLDPNLNCRYAHDYVPTTEQLNELRINAKMWPCPFVNQGYPCFLEMVVAIAMFVPEVQVVSSSSKANASSSGNSCTVRSLSPRGGSRICLSATTTSSGSQALSSTVWEA</sequence>
<evidence type="ECO:0000313" key="5">
    <source>
        <dbReference type="Proteomes" id="UP000092993"/>
    </source>
</evidence>
<feature type="coiled-coil region" evidence="1">
    <location>
        <begin position="50"/>
        <end position="98"/>
    </location>
</feature>
<feature type="region of interest" description="Disordered" evidence="2">
    <location>
        <begin position="310"/>
        <end position="335"/>
    </location>
</feature>
<dbReference type="OrthoDB" id="2270193at2759"/>
<evidence type="ECO:0000256" key="1">
    <source>
        <dbReference type="SAM" id="Coils"/>
    </source>
</evidence>
<evidence type="ECO:0000259" key="3">
    <source>
        <dbReference type="Pfam" id="PF25540"/>
    </source>
</evidence>
<evidence type="ECO:0000256" key="2">
    <source>
        <dbReference type="SAM" id="MobiDB-lite"/>
    </source>
</evidence>
<organism evidence="4 5">
    <name type="scientific">Grifola frondosa</name>
    <name type="common">Maitake</name>
    <name type="synonym">Polyporus frondosus</name>
    <dbReference type="NCBI Taxonomy" id="5627"/>
    <lineage>
        <taxon>Eukaryota</taxon>
        <taxon>Fungi</taxon>
        <taxon>Dikarya</taxon>
        <taxon>Basidiomycota</taxon>
        <taxon>Agaricomycotina</taxon>
        <taxon>Agaricomycetes</taxon>
        <taxon>Polyporales</taxon>
        <taxon>Grifolaceae</taxon>
        <taxon>Grifola</taxon>
    </lineage>
</organism>
<evidence type="ECO:0000313" key="4">
    <source>
        <dbReference type="EMBL" id="OBZ79299.1"/>
    </source>
</evidence>
<name>A0A1C7MS95_GRIFR</name>
<gene>
    <name evidence="4" type="ORF">A0H81_00772</name>
</gene>
<comment type="caution">
    <text evidence="4">The sequence shown here is derived from an EMBL/GenBank/DDBJ whole genome shotgun (WGS) entry which is preliminary data.</text>
</comment>
<dbReference type="EMBL" id="LUGG01000001">
    <property type="protein sequence ID" value="OBZ79299.1"/>
    <property type="molecule type" value="Genomic_DNA"/>
</dbReference>
<dbReference type="PANTHER" id="PTHR37543">
    <property type="entry name" value="CCCH ZINC FINGER DNA BINDING PROTEIN (AFU_ORTHOLOGUE AFUA_5G12760)"/>
    <property type="match status" value="1"/>
</dbReference>
<dbReference type="STRING" id="5627.A0A1C7MS95"/>
<accession>A0A1C7MS95</accession>
<feature type="domain" description="DUF7923" evidence="3">
    <location>
        <begin position="104"/>
        <end position="287"/>
    </location>
</feature>
<dbReference type="OMA" id="AGNMEVI"/>
<dbReference type="InterPro" id="IPR057683">
    <property type="entry name" value="DUF7923"/>
</dbReference>
<reference evidence="4 5" key="1">
    <citation type="submission" date="2016-03" db="EMBL/GenBank/DDBJ databases">
        <title>Whole genome sequencing of Grifola frondosa 9006-11.</title>
        <authorList>
            <person name="Min B."/>
            <person name="Park H."/>
            <person name="Kim J.-G."/>
            <person name="Cho H."/>
            <person name="Oh Y.-L."/>
            <person name="Kong W.-S."/>
            <person name="Choi I.-G."/>
        </authorList>
    </citation>
    <scope>NUCLEOTIDE SEQUENCE [LARGE SCALE GENOMIC DNA]</scope>
    <source>
        <strain evidence="4 5">9006-11</strain>
    </source>
</reference>